<keyword evidence="1" id="KW-1133">Transmembrane helix</keyword>
<sequence length="179" mass="20017">MKSLLFILLAVFISTSFANTEKLILEARSATAKSACNGNSNAPSLTPPYTKIQQSLIPYSENIKGSPHWYHLNDLKDGSNYETPADFQLKILHACRSSDDTLSYILDVSAIYTGVSYVQGMELQPITFDLVLENLYLSVLFYQVYKIAIAIVTVIGLGQFLLIPYVRRLITNKEIDSKI</sequence>
<reference evidence="3 4" key="1">
    <citation type="submission" date="2024-04" db="EMBL/GenBank/DDBJ databases">
        <title>genome sequences of Mucor flavus KT1a and Helicostylum pulchrum KT1b strains isolation_sourced from the surface of a dry-aged beef.</title>
        <authorList>
            <person name="Toyotome T."/>
            <person name="Hosono M."/>
            <person name="Torimaru M."/>
            <person name="Fukuda K."/>
            <person name="Mikami N."/>
        </authorList>
    </citation>
    <scope>NUCLEOTIDE SEQUENCE [LARGE SCALE GENOMIC DNA]</scope>
    <source>
        <strain evidence="3 4">KT1b</strain>
    </source>
</reference>
<dbReference type="EMBL" id="BAABUJ010000025">
    <property type="protein sequence ID" value="GAA5802859.1"/>
    <property type="molecule type" value="Genomic_DNA"/>
</dbReference>
<gene>
    <name evidence="3" type="ORF">HPULCUR_008334</name>
</gene>
<feature type="chain" id="PRO_5046852187" evidence="2">
    <location>
        <begin position="19"/>
        <end position="179"/>
    </location>
</feature>
<evidence type="ECO:0000313" key="3">
    <source>
        <dbReference type="EMBL" id="GAA5802859.1"/>
    </source>
</evidence>
<comment type="caution">
    <text evidence="3">The sequence shown here is derived from an EMBL/GenBank/DDBJ whole genome shotgun (WGS) entry which is preliminary data.</text>
</comment>
<evidence type="ECO:0000313" key="4">
    <source>
        <dbReference type="Proteomes" id="UP001476247"/>
    </source>
</evidence>
<dbReference type="Proteomes" id="UP001476247">
    <property type="component" value="Unassembled WGS sequence"/>
</dbReference>
<protein>
    <submittedName>
        <fullName evidence="3">Uncharacterized protein</fullName>
    </submittedName>
</protein>
<keyword evidence="1" id="KW-0472">Membrane</keyword>
<feature type="signal peptide" evidence="2">
    <location>
        <begin position="1"/>
        <end position="18"/>
    </location>
</feature>
<evidence type="ECO:0000256" key="2">
    <source>
        <dbReference type="SAM" id="SignalP"/>
    </source>
</evidence>
<accession>A0ABP9Y796</accession>
<keyword evidence="2" id="KW-0732">Signal</keyword>
<name>A0ABP9Y796_9FUNG</name>
<organism evidence="3 4">
    <name type="scientific">Helicostylum pulchrum</name>
    <dbReference type="NCBI Taxonomy" id="562976"/>
    <lineage>
        <taxon>Eukaryota</taxon>
        <taxon>Fungi</taxon>
        <taxon>Fungi incertae sedis</taxon>
        <taxon>Mucoromycota</taxon>
        <taxon>Mucoromycotina</taxon>
        <taxon>Mucoromycetes</taxon>
        <taxon>Mucorales</taxon>
        <taxon>Mucorineae</taxon>
        <taxon>Mucoraceae</taxon>
        <taxon>Helicostylum</taxon>
    </lineage>
</organism>
<feature type="transmembrane region" description="Helical" evidence="1">
    <location>
        <begin position="144"/>
        <end position="166"/>
    </location>
</feature>
<proteinExistence type="predicted"/>
<evidence type="ECO:0000256" key="1">
    <source>
        <dbReference type="SAM" id="Phobius"/>
    </source>
</evidence>
<keyword evidence="1" id="KW-0812">Transmembrane</keyword>
<keyword evidence="4" id="KW-1185">Reference proteome</keyword>